<name>A0AA46PQV0_CYTFI</name>
<gene>
    <name evidence="1" type="ORF">OD459_02070</name>
</gene>
<dbReference type="InterPro" id="IPR011042">
    <property type="entry name" value="6-blade_b-propeller_TolB-like"/>
</dbReference>
<protein>
    <submittedName>
        <fullName evidence="1">Uncharacterized protein</fullName>
    </submittedName>
</protein>
<dbReference type="AlphaFoldDB" id="A0AA46PQV0"/>
<dbReference type="Proteomes" id="UP001163104">
    <property type="component" value="Chromosome"/>
</dbReference>
<reference evidence="1" key="1">
    <citation type="submission" date="2022-10" db="EMBL/GenBank/DDBJ databases">
        <title>Mechanism of multi-heavy metal repair in Cytobacillus Firmus M7.</title>
        <authorList>
            <person name="Li X."/>
            <person name="Yu C."/>
        </authorList>
    </citation>
    <scope>NUCLEOTIDE SEQUENCE</scope>
    <source>
        <strain evidence="1">M7</strain>
    </source>
</reference>
<evidence type="ECO:0000313" key="1">
    <source>
        <dbReference type="EMBL" id="UYG95835.1"/>
    </source>
</evidence>
<sequence>MKEDDKDMRKLILLLCCFLLIIPLDAWGDTAENHLQAAFIRNGYLWIKTGAAEEQITAEPAKFTNTPKWSYDGQWLLYEKKSQEPQSPDMENRTEIWVYNVKSKNIKGFFKGAGMPGGHLPITGLLSPATGS</sequence>
<dbReference type="RefSeq" id="WP_263599698.1">
    <property type="nucleotide sequence ID" value="NZ_CP107027.1"/>
</dbReference>
<dbReference type="EMBL" id="CP107027">
    <property type="protein sequence ID" value="UYG95835.1"/>
    <property type="molecule type" value="Genomic_DNA"/>
</dbReference>
<dbReference type="Gene3D" id="2.120.10.30">
    <property type="entry name" value="TolB, C-terminal domain"/>
    <property type="match status" value="1"/>
</dbReference>
<evidence type="ECO:0000313" key="2">
    <source>
        <dbReference type="Proteomes" id="UP001163104"/>
    </source>
</evidence>
<accession>A0AA46PQV0</accession>
<organism evidence="1 2">
    <name type="scientific">Cytobacillus firmus</name>
    <name type="common">Bacillus firmus</name>
    <dbReference type="NCBI Taxonomy" id="1399"/>
    <lineage>
        <taxon>Bacteria</taxon>
        <taxon>Bacillati</taxon>
        <taxon>Bacillota</taxon>
        <taxon>Bacilli</taxon>
        <taxon>Bacillales</taxon>
        <taxon>Bacillaceae</taxon>
        <taxon>Cytobacillus</taxon>
    </lineage>
</organism>
<proteinExistence type="predicted"/>